<gene>
    <name evidence="1" type="ORF">ACFSUT_05565</name>
</gene>
<evidence type="ECO:0000313" key="2">
    <source>
        <dbReference type="Proteomes" id="UP001597542"/>
    </source>
</evidence>
<evidence type="ECO:0000313" key="1">
    <source>
        <dbReference type="EMBL" id="MFD2479731.1"/>
    </source>
</evidence>
<organism evidence="1 2">
    <name type="scientific">Amycolatopsis albidoflavus</name>
    <dbReference type="NCBI Taxonomy" id="102226"/>
    <lineage>
        <taxon>Bacteria</taxon>
        <taxon>Bacillati</taxon>
        <taxon>Actinomycetota</taxon>
        <taxon>Actinomycetes</taxon>
        <taxon>Pseudonocardiales</taxon>
        <taxon>Pseudonocardiaceae</taxon>
        <taxon>Amycolatopsis</taxon>
    </lineage>
</organism>
<dbReference type="RefSeq" id="WP_344278040.1">
    <property type="nucleotide sequence ID" value="NZ_BAAAHV010000013.1"/>
</dbReference>
<protein>
    <submittedName>
        <fullName evidence="1">Uncharacterized protein</fullName>
    </submittedName>
</protein>
<dbReference type="EMBL" id="JBHUKQ010000004">
    <property type="protein sequence ID" value="MFD2479731.1"/>
    <property type="molecule type" value="Genomic_DNA"/>
</dbReference>
<dbReference type="Proteomes" id="UP001597542">
    <property type="component" value="Unassembled WGS sequence"/>
</dbReference>
<reference evidence="2" key="1">
    <citation type="journal article" date="2019" name="Int. J. Syst. Evol. Microbiol.">
        <title>The Global Catalogue of Microorganisms (GCM) 10K type strain sequencing project: providing services to taxonomists for standard genome sequencing and annotation.</title>
        <authorList>
            <consortium name="The Broad Institute Genomics Platform"/>
            <consortium name="The Broad Institute Genome Sequencing Center for Infectious Disease"/>
            <person name="Wu L."/>
            <person name="Ma J."/>
        </authorList>
    </citation>
    <scope>NUCLEOTIDE SEQUENCE [LARGE SCALE GENOMIC DNA]</scope>
    <source>
        <strain evidence="2">CGMCC 4.7638</strain>
    </source>
</reference>
<sequence>MDPATLNHREYAILCAVAEGRAEMLVGCEPGLTVDGGWCDRAAVSVLVAEQWIAPVRPAPVGERVPAQLTGPARDALDRCRPKTA</sequence>
<keyword evidence="2" id="KW-1185">Reference proteome</keyword>
<proteinExistence type="predicted"/>
<comment type="caution">
    <text evidence="1">The sequence shown here is derived from an EMBL/GenBank/DDBJ whole genome shotgun (WGS) entry which is preliminary data.</text>
</comment>
<name>A0ABW5HS50_9PSEU</name>
<accession>A0ABW5HS50</accession>